<reference evidence="3" key="1">
    <citation type="submission" date="2019-08" db="EMBL/GenBank/DDBJ databases">
        <authorList>
            <person name="Kucharzyk K."/>
            <person name="Murdoch R.W."/>
            <person name="Higgins S."/>
            <person name="Loffler F."/>
        </authorList>
    </citation>
    <scope>NUCLEOTIDE SEQUENCE</scope>
</reference>
<sequence>MDTIEIRGVEIGGLRLDMPSEQQLSALAQAWDDDANHQLCFLDTGAFLLARCPGEYSSMIRSADLVLSKSGGLSARVAKEASGILASGKSLPVRKVTIGIRRREYLGYFGPPEESKEVTIRYKPVSVLSIILSALEERRGSVFLIGGTETCLAKAEGNLRATFPALRIVGRSGGSFVGKESLVLQALQKASPDLVLIGSMVKDGELWIPRTMRSTRSGIFLYESSIIETLAGPGGK</sequence>
<accession>A0A644TUT9</accession>
<keyword evidence="2" id="KW-0808">Transferase</keyword>
<keyword evidence="1" id="KW-0328">Glycosyltransferase</keyword>
<name>A0A644TUT9_9ZZZZ</name>
<evidence type="ECO:0000256" key="2">
    <source>
        <dbReference type="ARBA" id="ARBA00022679"/>
    </source>
</evidence>
<organism evidence="3">
    <name type="scientific">bioreactor metagenome</name>
    <dbReference type="NCBI Taxonomy" id="1076179"/>
    <lineage>
        <taxon>unclassified sequences</taxon>
        <taxon>metagenomes</taxon>
        <taxon>ecological metagenomes</taxon>
    </lineage>
</organism>
<dbReference type="AlphaFoldDB" id="A0A644TUT9"/>
<protein>
    <recommendedName>
        <fullName evidence="4">WecB/TagA/CpsF family glycosyltransferase</fullName>
    </recommendedName>
</protein>
<dbReference type="PANTHER" id="PTHR34136">
    <property type="match status" value="1"/>
</dbReference>
<evidence type="ECO:0000256" key="1">
    <source>
        <dbReference type="ARBA" id="ARBA00022676"/>
    </source>
</evidence>
<dbReference type="Pfam" id="PF03808">
    <property type="entry name" value="Glyco_tran_WecG"/>
    <property type="match status" value="1"/>
</dbReference>
<dbReference type="GO" id="GO:0016758">
    <property type="term" value="F:hexosyltransferase activity"/>
    <property type="evidence" value="ECO:0007669"/>
    <property type="project" value="TreeGrafter"/>
</dbReference>
<gene>
    <name evidence="3" type="ORF">SDC9_16185</name>
</gene>
<proteinExistence type="predicted"/>
<dbReference type="InterPro" id="IPR004629">
    <property type="entry name" value="WecG_TagA_CpsF"/>
</dbReference>
<evidence type="ECO:0000313" key="3">
    <source>
        <dbReference type="EMBL" id="MPL70429.1"/>
    </source>
</evidence>
<dbReference type="EMBL" id="VSSQ01000053">
    <property type="protein sequence ID" value="MPL70429.1"/>
    <property type="molecule type" value="Genomic_DNA"/>
</dbReference>
<evidence type="ECO:0008006" key="4">
    <source>
        <dbReference type="Google" id="ProtNLM"/>
    </source>
</evidence>
<comment type="caution">
    <text evidence="3">The sequence shown here is derived from an EMBL/GenBank/DDBJ whole genome shotgun (WGS) entry which is preliminary data.</text>
</comment>
<dbReference type="PANTHER" id="PTHR34136:SF1">
    <property type="entry name" value="UDP-N-ACETYL-D-MANNOSAMINURONIC ACID TRANSFERASE"/>
    <property type="match status" value="1"/>
</dbReference>